<dbReference type="Proteomes" id="UP000514713">
    <property type="component" value="Chromosome"/>
</dbReference>
<keyword evidence="2" id="KW-1185">Reference proteome</keyword>
<accession>A0A7D7LCU1</accession>
<dbReference type="KEGG" id="ned:HUN01_06835"/>
<reference evidence="2" key="1">
    <citation type="submission" date="2020-06" db="EMBL/GenBank/DDBJ databases">
        <title>Nostoc edaphicum CCNP1411 genome.</title>
        <authorList>
            <person name="Fidor A."/>
            <person name="Grabski M."/>
            <person name="Gawor J."/>
            <person name="Gromadka R."/>
            <person name="Wegrzyn G."/>
            <person name="Mazur-Marzec H."/>
        </authorList>
    </citation>
    <scope>NUCLEOTIDE SEQUENCE [LARGE SCALE GENOMIC DNA]</scope>
    <source>
        <strain evidence="2">CCNP1411</strain>
    </source>
</reference>
<evidence type="ECO:0000313" key="1">
    <source>
        <dbReference type="EMBL" id="QMS87312.1"/>
    </source>
</evidence>
<proteinExistence type="predicted"/>
<protein>
    <submittedName>
        <fullName evidence="1">Uncharacterized protein</fullName>
    </submittedName>
</protein>
<gene>
    <name evidence="1" type="ORF">HUN01_06835</name>
</gene>
<organism evidence="1 2">
    <name type="scientific">Nostoc edaphicum CCNP1411</name>
    <dbReference type="NCBI Taxonomy" id="1472755"/>
    <lineage>
        <taxon>Bacteria</taxon>
        <taxon>Bacillati</taxon>
        <taxon>Cyanobacteriota</taxon>
        <taxon>Cyanophyceae</taxon>
        <taxon>Nostocales</taxon>
        <taxon>Nostocaceae</taxon>
        <taxon>Nostoc</taxon>
    </lineage>
</organism>
<sequence length="106" mass="11238">MPLYNPPATFSLPVDTSSSASEITNSLSSTASEIVPANTNRKGLTIFNILNQTLFIDALAGVTTTNYMVAIPAGGFYELPANKIYTGHFYGVIASGTGSVEIREFV</sequence>
<dbReference type="RefSeq" id="WP_181930642.1">
    <property type="nucleotide sequence ID" value="NZ_CP054698.1"/>
</dbReference>
<dbReference type="AlphaFoldDB" id="A0A7D7LCU1"/>
<dbReference type="EMBL" id="CP054698">
    <property type="protein sequence ID" value="QMS87312.1"/>
    <property type="molecule type" value="Genomic_DNA"/>
</dbReference>
<name>A0A7D7LCU1_9NOSO</name>
<evidence type="ECO:0000313" key="2">
    <source>
        <dbReference type="Proteomes" id="UP000514713"/>
    </source>
</evidence>